<dbReference type="KEGG" id="apoc:APORC_1712"/>
<feature type="domain" description="Pyruvate carboxyltransferase" evidence="2">
    <location>
        <begin position="2"/>
        <end position="244"/>
    </location>
</feature>
<dbReference type="RefSeq" id="WP_066386866.1">
    <property type="nucleotide sequence ID" value="NZ_CP036246.2"/>
</dbReference>
<dbReference type="InterPro" id="IPR000891">
    <property type="entry name" value="PYR_CT"/>
</dbReference>
<evidence type="ECO:0000256" key="1">
    <source>
        <dbReference type="ARBA" id="ARBA00023211"/>
    </source>
</evidence>
<name>A0A5C2HM22_9BACT</name>
<dbReference type="GO" id="GO:0003852">
    <property type="term" value="F:2-isopropylmalate synthase activity"/>
    <property type="evidence" value="ECO:0007669"/>
    <property type="project" value="TreeGrafter"/>
</dbReference>
<dbReference type="GO" id="GO:0009098">
    <property type="term" value="P:L-leucine biosynthetic process"/>
    <property type="evidence" value="ECO:0007669"/>
    <property type="project" value="TreeGrafter"/>
</dbReference>
<proteinExistence type="predicted"/>
<dbReference type="SUPFAM" id="SSF51569">
    <property type="entry name" value="Aldolase"/>
    <property type="match status" value="1"/>
</dbReference>
<dbReference type="CDD" id="cd07944">
    <property type="entry name" value="DRE_TIM_HOA_like"/>
    <property type="match status" value="1"/>
</dbReference>
<dbReference type="AlphaFoldDB" id="A0A5C2HM22"/>
<keyword evidence="1" id="KW-0464">Manganese</keyword>
<dbReference type="InterPro" id="IPR050073">
    <property type="entry name" value="2-IPM_HCS-like"/>
</dbReference>
<gene>
    <name evidence="3" type="ORF">APORC_1712</name>
</gene>
<dbReference type="PANTHER" id="PTHR10277">
    <property type="entry name" value="HOMOCITRATE SYNTHASE-RELATED"/>
    <property type="match status" value="1"/>
</dbReference>
<dbReference type="Proteomes" id="UP000322644">
    <property type="component" value="Chromosome"/>
</dbReference>
<protein>
    <submittedName>
        <fullName evidence="3">DRE_TIM_HOA_like domain-containing protein</fullName>
    </submittedName>
</protein>
<evidence type="ECO:0000313" key="4">
    <source>
        <dbReference type="Proteomes" id="UP000322644"/>
    </source>
</evidence>
<reference evidence="3 4" key="2">
    <citation type="submission" date="2019-09" db="EMBL/GenBank/DDBJ databases">
        <title>Taxonomic note: a critical rebuttal of the proposed division of the genus Arcobacter into six genera, emended descriptions of Arcobacter anaerophilus and the genus Arcobacter, and an assessment of genus-level boundaries for Epsilonproteobacteria using in silico genomic comparator tools.</title>
        <authorList>
            <person name="On S.L.W."/>
            <person name="Miller W.G."/>
            <person name="Biggs P."/>
            <person name="Cornelius A."/>
            <person name="Vandamme P."/>
        </authorList>
    </citation>
    <scope>NUCLEOTIDE SEQUENCE [LARGE SCALE GENOMIC DNA]</scope>
    <source>
        <strain evidence="3 4">CCUG 56899</strain>
    </source>
</reference>
<dbReference type="PANTHER" id="PTHR10277:SF9">
    <property type="entry name" value="2-ISOPROPYLMALATE SYNTHASE 1, CHLOROPLASTIC-RELATED"/>
    <property type="match status" value="1"/>
</dbReference>
<organism evidence="3 4">
    <name type="scientific">Arcobacter porcinus</name>
    <dbReference type="NCBI Taxonomy" id="1935204"/>
    <lineage>
        <taxon>Bacteria</taxon>
        <taxon>Pseudomonadati</taxon>
        <taxon>Campylobacterota</taxon>
        <taxon>Epsilonproteobacteria</taxon>
        <taxon>Campylobacterales</taxon>
        <taxon>Arcobacteraceae</taxon>
        <taxon>Arcobacter</taxon>
    </lineage>
</organism>
<dbReference type="Gene3D" id="3.20.20.70">
    <property type="entry name" value="Aldolase class I"/>
    <property type="match status" value="1"/>
</dbReference>
<dbReference type="EMBL" id="CP036246">
    <property type="protein sequence ID" value="QEP41278.1"/>
    <property type="molecule type" value="Genomic_DNA"/>
</dbReference>
<dbReference type="InterPro" id="IPR013785">
    <property type="entry name" value="Aldolase_TIM"/>
</dbReference>
<reference evidence="3 4" key="1">
    <citation type="submission" date="2019-09" db="EMBL/GenBank/DDBJ databases">
        <title>Complete genome sequencing of four Arcobacter species reveals a diverse suite of mobile elements.</title>
        <authorList>
            <person name="Miller W.G."/>
            <person name="Yee E."/>
            <person name="Bono J.L."/>
        </authorList>
    </citation>
    <scope>NUCLEOTIDE SEQUENCE [LARGE SCALE GENOMIC DNA]</scope>
    <source>
        <strain evidence="3 4">CCUG 56899</strain>
    </source>
</reference>
<evidence type="ECO:0000259" key="2">
    <source>
        <dbReference type="Pfam" id="PF00682"/>
    </source>
</evidence>
<evidence type="ECO:0000313" key="3">
    <source>
        <dbReference type="EMBL" id="QEP41278.1"/>
    </source>
</evidence>
<accession>A0A5C2HM22</accession>
<sequence length="529" mass="61514">MIKLLDCTLRDGGYVNDWNFGKSTANYILESLINAKVDFIEIGLLDQRVEFDINKTIVPNTNSFSKIFNNIDKKTSKIFAMIDYGTCGIENIEESKDNFIDGIRIIFKKVNMYKAIDLAKQIKEKGYLVSLQLVSTTSYTDREILDFCDEINKLNPYSVAIVDTYGLMHKEELFHYFEILNHNIRKGIVIGYHSHNNFQLAYANSIELLKINKNREIAIDGSIYGMGKSAGNAPSELLAMHLNEFYKTDYKVDYILEALDSTILKIYKKYYWGYSFKYYLSALNDCHPNYINYLIEKKTLSIKAVNEIISQIEKSKKLNYDENHIENIYKIYQANKVDDEISREKLKNELLNKNILLLAPGKTLATNQDDIQKYIKDNNCIVIAINNIVNNYKLDYIFISNSKRYSSLFYNLSNFNNLIATSNITPTKNKFKYTLDYNKLIIEDGNIVDNSMLMFLQFLIDIGQKEVSIAGFDGFLLYKNSYYDEYLEYEVSTDTLELMNQQIKDFINKDKININFITPSIFKEEKENV</sequence>
<dbReference type="Pfam" id="PF00682">
    <property type="entry name" value="HMGL-like"/>
    <property type="match status" value="1"/>
</dbReference>